<keyword evidence="3" id="KW-0859">Xylose metabolism</keyword>
<evidence type="ECO:0000313" key="7">
    <source>
        <dbReference type="Proteomes" id="UP000065807"/>
    </source>
</evidence>
<dbReference type="OrthoDB" id="9796533at2"/>
<dbReference type="InterPro" id="IPR036388">
    <property type="entry name" value="WH-like_DNA-bd_sf"/>
</dbReference>
<dbReference type="Proteomes" id="UP000065807">
    <property type="component" value="Chromosome"/>
</dbReference>
<dbReference type="InterPro" id="IPR013196">
    <property type="entry name" value="HTH_11"/>
</dbReference>
<sequence length="424" mass="44555">MPVRIDPHRSRQLNRLSILQLLRAHGELSGYDLARRTGLSRTAAYNVVDELLASATVRERLGRSRGGRRPVLYSLNPDTGFVIGVDLGGSRIRAESFSFDEKSVASSEVPMGLTGNGGVLSSVLEAVGNVTSSLPGPVLGIGIAAPGLVDASQGMVLQAANLGWQDVPLAQILSGRFGRPVIVDNDTNAATLAETRFGAGRGHRNVVYVRADTGIGAGLVLDGKLYRGELGVVGEVGHTVLEPDGALCACGRRGCLETLASVPAMVRRYRALRGETGPGELRFKDLTSRAYAGDEAARVTLRESGRWLGHALGNVANLLGPSAILLAGQVAGGGPLLWEPLLAELRHRALSPAAGQIWVARGELKERAGTVGAAQLVFEQVFSPDHEDWLPALRDRQAEGGSQADQDEGEDGGGARESNGSCMG</sequence>
<dbReference type="PANTHER" id="PTHR18964:SF173">
    <property type="entry name" value="GLUCOKINASE"/>
    <property type="match status" value="1"/>
</dbReference>
<protein>
    <submittedName>
        <fullName evidence="6">ROK family protein</fullName>
    </submittedName>
</protein>
<feature type="region of interest" description="Disordered" evidence="4">
    <location>
        <begin position="391"/>
        <end position="424"/>
    </location>
</feature>
<keyword evidence="7" id="KW-1185">Reference proteome</keyword>
<dbReference type="Pfam" id="PF00480">
    <property type="entry name" value="ROK"/>
    <property type="match status" value="1"/>
</dbReference>
<comment type="function">
    <text evidence="1">Transcriptional repressor of xylose-utilizing enzymes.</text>
</comment>
<keyword evidence="3" id="KW-0119">Carbohydrate metabolism</keyword>
<dbReference type="SUPFAM" id="SSF46785">
    <property type="entry name" value="Winged helix' DNA-binding domain"/>
    <property type="match status" value="1"/>
</dbReference>
<dbReference type="Gene3D" id="3.30.420.40">
    <property type="match status" value="2"/>
</dbReference>
<reference evidence="7" key="1">
    <citation type="submission" date="2015-07" db="EMBL/GenBank/DDBJ databases">
        <title>Complete genome sequence and phylogenetic analysis of Limnochorda pilosa.</title>
        <authorList>
            <person name="Watanabe M."/>
            <person name="Kojima H."/>
            <person name="Fukui M."/>
        </authorList>
    </citation>
    <scope>NUCLEOTIDE SEQUENCE [LARGE SCALE GENOMIC DNA]</scope>
    <source>
        <strain evidence="7">HC45</strain>
    </source>
</reference>
<dbReference type="EMBL" id="AP014924">
    <property type="protein sequence ID" value="BAS27364.1"/>
    <property type="molecule type" value="Genomic_DNA"/>
</dbReference>
<gene>
    <name evidence="6" type="ORF">LIP_1517</name>
</gene>
<evidence type="ECO:0000256" key="2">
    <source>
        <dbReference type="ARBA" id="ARBA00006479"/>
    </source>
</evidence>
<evidence type="ECO:0000313" key="6">
    <source>
        <dbReference type="EMBL" id="BAS27364.1"/>
    </source>
</evidence>
<dbReference type="Gene3D" id="1.10.10.10">
    <property type="entry name" value="Winged helix-like DNA-binding domain superfamily/Winged helix DNA-binding domain"/>
    <property type="match status" value="1"/>
</dbReference>
<name>A0A0K2SKJ6_LIMPI</name>
<feature type="domain" description="Helix-turn-helix type 11" evidence="5">
    <location>
        <begin position="15"/>
        <end position="51"/>
    </location>
</feature>
<dbReference type="GO" id="GO:0042732">
    <property type="term" value="P:D-xylose metabolic process"/>
    <property type="evidence" value="ECO:0007669"/>
    <property type="project" value="UniProtKB-KW"/>
</dbReference>
<evidence type="ECO:0000256" key="4">
    <source>
        <dbReference type="SAM" id="MobiDB-lite"/>
    </source>
</evidence>
<proteinExistence type="inferred from homology"/>
<comment type="similarity">
    <text evidence="2">Belongs to the ROK (NagC/XylR) family.</text>
</comment>
<evidence type="ECO:0000256" key="3">
    <source>
        <dbReference type="ARBA" id="ARBA00022629"/>
    </source>
</evidence>
<dbReference type="AlphaFoldDB" id="A0A0K2SKJ6"/>
<dbReference type="STRING" id="1555112.LIP_1517"/>
<dbReference type="InterPro" id="IPR043129">
    <property type="entry name" value="ATPase_NBD"/>
</dbReference>
<dbReference type="InterPro" id="IPR036390">
    <property type="entry name" value="WH_DNA-bd_sf"/>
</dbReference>
<dbReference type="CDD" id="cd24076">
    <property type="entry name" value="ASKHA_ATPase_ROK_BsXylR-like"/>
    <property type="match status" value="1"/>
</dbReference>
<dbReference type="RefSeq" id="WP_068136102.1">
    <property type="nucleotide sequence ID" value="NZ_AP014924.1"/>
</dbReference>
<organism evidence="6 7">
    <name type="scientific">Limnochorda pilosa</name>
    <dbReference type="NCBI Taxonomy" id="1555112"/>
    <lineage>
        <taxon>Bacteria</taxon>
        <taxon>Bacillati</taxon>
        <taxon>Bacillota</taxon>
        <taxon>Limnochordia</taxon>
        <taxon>Limnochordales</taxon>
        <taxon>Limnochordaceae</taxon>
        <taxon>Limnochorda</taxon>
    </lineage>
</organism>
<evidence type="ECO:0000259" key="5">
    <source>
        <dbReference type="Pfam" id="PF08279"/>
    </source>
</evidence>
<reference evidence="7" key="2">
    <citation type="journal article" date="2016" name="Int. J. Syst. Evol. Microbiol.">
        <title>Complete genome sequence and cell structure of Limnochorda pilosa, a Gram-negative spore-former within the phylum Firmicutes.</title>
        <authorList>
            <person name="Watanabe M."/>
            <person name="Kojima H."/>
            <person name="Fukui M."/>
        </authorList>
    </citation>
    <scope>NUCLEOTIDE SEQUENCE [LARGE SCALE GENOMIC DNA]</scope>
    <source>
        <strain evidence="7">HC45</strain>
    </source>
</reference>
<dbReference type="KEGG" id="lpil:LIP_1517"/>
<dbReference type="SUPFAM" id="SSF53067">
    <property type="entry name" value="Actin-like ATPase domain"/>
    <property type="match status" value="1"/>
</dbReference>
<evidence type="ECO:0000256" key="1">
    <source>
        <dbReference type="ARBA" id="ARBA00002486"/>
    </source>
</evidence>
<accession>A0A0K2SKJ6</accession>
<dbReference type="Pfam" id="PF08279">
    <property type="entry name" value="HTH_11"/>
    <property type="match status" value="1"/>
</dbReference>
<dbReference type="PANTHER" id="PTHR18964">
    <property type="entry name" value="ROK (REPRESSOR, ORF, KINASE) FAMILY"/>
    <property type="match status" value="1"/>
</dbReference>
<dbReference type="InterPro" id="IPR000600">
    <property type="entry name" value="ROK"/>
</dbReference>